<reference evidence="1 2" key="1">
    <citation type="submission" date="2013-11" db="EMBL/GenBank/DDBJ databases">
        <title>Opisthorchis viverrini - life in the bile duct.</title>
        <authorList>
            <person name="Young N.D."/>
            <person name="Nagarajan N."/>
            <person name="Lin S.J."/>
            <person name="Korhonen P.K."/>
            <person name="Jex A.R."/>
            <person name="Hall R.S."/>
            <person name="Safavi-Hemami H."/>
            <person name="Kaewkong W."/>
            <person name="Bertrand D."/>
            <person name="Gao S."/>
            <person name="Seet Q."/>
            <person name="Wongkham S."/>
            <person name="Teh B.T."/>
            <person name="Wongkham C."/>
            <person name="Intapan P.M."/>
            <person name="Maleewong W."/>
            <person name="Yang X."/>
            <person name="Hu M."/>
            <person name="Wang Z."/>
            <person name="Hofmann A."/>
            <person name="Sternberg P.W."/>
            <person name="Tan P."/>
            <person name="Wang J."/>
            <person name="Gasser R.B."/>
        </authorList>
    </citation>
    <scope>NUCLEOTIDE SEQUENCE [LARGE SCALE GENOMIC DNA]</scope>
</reference>
<organism evidence="1 2">
    <name type="scientific">Opisthorchis viverrini</name>
    <name type="common">Southeast Asian liver fluke</name>
    <dbReference type="NCBI Taxonomy" id="6198"/>
    <lineage>
        <taxon>Eukaryota</taxon>
        <taxon>Metazoa</taxon>
        <taxon>Spiralia</taxon>
        <taxon>Lophotrochozoa</taxon>
        <taxon>Platyhelminthes</taxon>
        <taxon>Trematoda</taxon>
        <taxon>Digenea</taxon>
        <taxon>Opisthorchiida</taxon>
        <taxon>Opisthorchiata</taxon>
        <taxon>Opisthorchiidae</taxon>
        <taxon>Opisthorchis</taxon>
    </lineage>
</organism>
<evidence type="ECO:0000313" key="1">
    <source>
        <dbReference type="EMBL" id="KER19745.1"/>
    </source>
</evidence>
<dbReference type="RefSeq" id="XP_009176502.1">
    <property type="nucleotide sequence ID" value="XM_009178238.1"/>
</dbReference>
<dbReference type="KEGG" id="ovi:T265_11557"/>
<gene>
    <name evidence="1" type="ORF">T265_11557</name>
</gene>
<dbReference type="GeneID" id="20325725"/>
<accession>A0A074Z943</accession>
<dbReference type="CTD" id="20325725"/>
<sequence length="186" mass="21160">MAANRCQWRSCCQFLFRSPDEASVLNTDVMLSMSMTGMRIRLSGGRPRPKLLGIQLYKFAQAETARGARWLKWLERESTDRKVRCSNTTSASRLLLSRFGQTDTLAIPVGGMAARHRKGATVERLSLFSLSSSTATNKISIRKPFLGEKAHALANRLPYCGQIIQERIETQIYVERSEWQEREFTI</sequence>
<evidence type="ECO:0000313" key="2">
    <source>
        <dbReference type="Proteomes" id="UP000054324"/>
    </source>
</evidence>
<dbReference type="EMBL" id="KL597144">
    <property type="protein sequence ID" value="KER19745.1"/>
    <property type="molecule type" value="Genomic_DNA"/>
</dbReference>
<keyword evidence="2" id="KW-1185">Reference proteome</keyword>
<dbReference type="AlphaFoldDB" id="A0A074Z943"/>
<dbReference type="Proteomes" id="UP000054324">
    <property type="component" value="Unassembled WGS sequence"/>
</dbReference>
<name>A0A074Z943_OPIVI</name>
<dbReference type="OrthoDB" id="10071111at2759"/>
<protein>
    <submittedName>
        <fullName evidence="1">Uncharacterized protein</fullName>
    </submittedName>
</protein>
<proteinExistence type="predicted"/>